<evidence type="ECO:0000256" key="10">
    <source>
        <dbReference type="ARBA" id="ARBA00023306"/>
    </source>
</evidence>
<feature type="domain" description="Trigger factor C-terminal" evidence="13">
    <location>
        <begin position="254"/>
        <end position="418"/>
    </location>
</feature>
<keyword evidence="6" id="KW-0132">Cell division</keyword>
<keyword evidence="15" id="KW-1185">Reference proteome</keyword>
<dbReference type="Proteomes" id="UP000265964">
    <property type="component" value="Unassembled WGS sequence"/>
</dbReference>
<dbReference type="PIRSF" id="PIRSF003095">
    <property type="entry name" value="Trigger_factor"/>
    <property type="match status" value="1"/>
</dbReference>
<comment type="caution">
    <text evidence="14">The sequence shown here is derived from an EMBL/GenBank/DDBJ whole genome shotgun (WGS) entry which is preliminary data.</text>
</comment>
<reference evidence="14 15" key="1">
    <citation type="submission" date="2017-08" db="EMBL/GenBank/DDBJ databases">
        <title>Reclassification of Bisgaard taxon 37 and 44.</title>
        <authorList>
            <person name="Christensen H."/>
        </authorList>
    </citation>
    <scope>NUCLEOTIDE SEQUENCE [LARGE SCALE GENOMIC DNA]</scope>
    <source>
        <strain evidence="14 15">EEAB3T1</strain>
    </source>
</reference>
<evidence type="ECO:0000259" key="12">
    <source>
        <dbReference type="Pfam" id="PF05697"/>
    </source>
</evidence>
<accession>A0A3A1Y1U9</accession>
<name>A0A3A1Y1U9_9GAMM</name>
<dbReference type="Gene3D" id="3.10.50.40">
    <property type="match status" value="1"/>
</dbReference>
<evidence type="ECO:0000259" key="13">
    <source>
        <dbReference type="Pfam" id="PF05698"/>
    </source>
</evidence>
<dbReference type="GO" id="GO:0015031">
    <property type="term" value="P:protein transport"/>
    <property type="evidence" value="ECO:0007669"/>
    <property type="project" value="InterPro"/>
</dbReference>
<evidence type="ECO:0000256" key="3">
    <source>
        <dbReference type="ARBA" id="ARBA00005464"/>
    </source>
</evidence>
<comment type="catalytic activity">
    <reaction evidence="1">
        <text>[protein]-peptidylproline (omega=180) = [protein]-peptidylproline (omega=0)</text>
        <dbReference type="Rhea" id="RHEA:16237"/>
        <dbReference type="Rhea" id="RHEA-COMP:10747"/>
        <dbReference type="Rhea" id="RHEA-COMP:10748"/>
        <dbReference type="ChEBI" id="CHEBI:83833"/>
        <dbReference type="ChEBI" id="CHEBI:83834"/>
        <dbReference type="EC" id="5.2.1.8"/>
    </reaction>
</comment>
<dbReference type="InterPro" id="IPR008880">
    <property type="entry name" value="Trigger_fac_C"/>
</dbReference>
<keyword evidence="10" id="KW-0131">Cell cycle</keyword>
<dbReference type="InterPro" id="IPR036611">
    <property type="entry name" value="Trigger_fac_ribosome-bd_sf"/>
</dbReference>
<dbReference type="Gene3D" id="3.30.70.1050">
    <property type="entry name" value="Trigger factor ribosome-binding domain"/>
    <property type="match status" value="1"/>
</dbReference>
<evidence type="ECO:0000256" key="4">
    <source>
        <dbReference type="ARBA" id="ARBA00013194"/>
    </source>
</evidence>
<evidence type="ECO:0000256" key="2">
    <source>
        <dbReference type="ARBA" id="ARBA00004496"/>
    </source>
</evidence>
<dbReference type="EC" id="5.2.1.8" evidence="4"/>
<gene>
    <name evidence="14" type="primary">tig</name>
    <name evidence="14" type="ORF">CKF59_07745</name>
</gene>
<dbReference type="InterPro" id="IPR046357">
    <property type="entry name" value="PPIase_dom_sf"/>
</dbReference>
<dbReference type="SUPFAM" id="SSF102735">
    <property type="entry name" value="Trigger factor ribosome-binding domain"/>
    <property type="match status" value="1"/>
</dbReference>
<protein>
    <recommendedName>
        <fullName evidence="5">Trigger factor</fullName>
        <ecNumber evidence="4">5.2.1.8</ecNumber>
    </recommendedName>
    <alternativeName>
        <fullName evidence="11">PPIase</fullName>
    </alternativeName>
</protein>
<dbReference type="InterPro" id="IPR005215">
    <property type="entry name" value="Trig_fac"/>
</dbReference>
<dbReference type="EMBL" id="NRJF01000294">
    <property type="protein sequence ID" value="RIY31279.1"/>
    <property type="molecule type" value="Genomic_DNA"/>
</dbReference>
<sequence>MSFELLSKDGLVREVKFTFESPEFQKEYTKELKRLASAPSFKLQGFRPGKVPLNIAEPYLTREASSRALQALELKRLGEYLNQTKEVNLIVISRNANWVDNKLELTVKFEVAPEVPVKNLSEVEVNYPVVDEDKAVEEMILALRTQRSTYEVADKAAEVDDLVEFSAETTDENGLEFKPFSGDLSLVVGSYQFPSEFSGEFVGRKAGDEFEAKLNFVEDKEYTVKVKVKEVKARHLGEVDEAFIKEFLNRDNVTLDDLKAEIKKNLDREIKSNTLKYFLGQVNEKLAELYADLPIPEHVVEYYVYRRFEAFVINTLPKAKKLSQDEIVKLTNEEIEKDKEAKEVITSEERENLRIELVQGRYIQEHGISVTQEDLDKYIDQVSIMFEQPEQYRREAYKNEQFLQAARNEIVAQKIAELFKTLVKVVEVPTSYTDLVRRNNGQ</sequence>
<evidence type="ECO:0000256" key="5">
    <source>
        <dbReference type="ARBA" id="ARBA00016902"/>
    </source>
</evidence>
<dbReference type="GO" id="GO:0003755">
    <property type="term" value="F:peptidyl-prolyl cis-trans isomerase activity"/>
    <property type="evidence" value="ECO:0007669"/>
    <property type="project" value="UniProtKB-KW"/>
</dbReference>
<comment type="similarity">
    <text evidence="3">Belongs to the FKBP-type PPIase family. Tig subfamily.</text>
</comment>
<feature type="domain" description="Trigger factor ribosome-binding bacterial" evidence="12">
    <location>
        <begin position="1"/>
        <end position="140"/>
    </location>
</feature>
<dbReference type="GO" id="GO:0006457">
    <property type="term" value="P:protein folding"/>
    <property type="evidence" value="ECO:0007669"/>
    <property type="project" value="InterPro"/>
</dbReference>
<dbReference type="InterPro" id="IPR027304">
    <property type="entry name" value="Trigger_fact/SurA_dom_sf"/>
</dbReference>
<dbReference type="Pfam" id="PF05698">
    <property type="entry name" value="Trigger_C"/>
    <property type="match status" value="1"/>
</dbReference>
<proteinExistence type="inferred from homology"/>
<keyword evidence="8" id="KW-0143">Chaperone</keyword>
<dbReference type="GO" id="GO:0005737">
    <property type="term" value="C:cytoplasm"/>
    <property type="evidence" value="ECO:0007669"/>
    <property type="project" value="UniProtKB-SubCell"/>
</dbReference>
<keyword evidence="7" id="KW-0697">Rotamase</keyword>
<dbReference type="AlphaFoldDB" id="A0A3A1Y1U9"/>
<evidence type="ECO:0000313" key="14">
    <source>
        <dbReference type="EMBL" id="RIY31279.1"/>
    </source>
</evidence>
<evidence type="ECO:0000256" key="6">
    <source>
        <dbReference type="ARBA" id="ARBA00022618"/>
    </source>
</evidence>
<dbReference type="SUPFAM" id="SSF109998">
    <property type="entry name" value="Triger factor/SurA peptide-binding domain-like"/>
    <property type="match status" value="1"/>
</dbReference>
<evidence type="ECO:0000256" key="1">
    <source>
        <dbReference type="ARBA" id="ARBA00000971"/>
    </source>
</evidence>
<comment type="subcellular location">
    <subcellularLocation>
        <location evidence="2">Cytoplasm</location>
    </subcellularLocation>
</comment>
<dbReference type="InterPro" id="IPR008881">
    <property type="entry name" value="Trigger_fac_ribosome-bd_bac"/>
</dbReference>
<organism evidence="14 15">
    <name type="scientific">Psittacicella gerlachiana</name>
    <dbReference type="NCBI Taxonomy" id="2028574"/>
    <lineage>
        <taxon>Bacteria</taxon>
        <taxon>Pseudomonadati</taxon>
        <taxon>Pseudomonadota</taxon>
        <taxon>Gammaproteobacteria</taxon>
        <taxon>Pasteurellales</taxon>
        <taxon>Psittacicellaceae</taxon>
        <taxon>Psittacicella</taxon>
    </lineage>
</organism>
<evidence type="ECO:0000256" key="7">
    <source>
        <dbReference type="ARBA" id="ARBA00023110"/>
    </source>
</evidence>
<dbReference type="InterPro" id="IPR037041">
    <property type="entry name" value="Trigger_fac_C_sf"/>
</dbReference>
<evidence type="ECO:0000313" key="15">
    <source>
        <dbReference type="Proteomes" id="UP000265964"/>
    </source>
</evidence>
<dbReference type="SUPFAM" id="SSF54534">
    <property type="entry name" value="FKBP-like"/>
    <property type="match status" value="1"/>
</dbReference>
<dbReference type="RefSeq" id="WP_222985725.1">
    <property type="nucleotide sequence ID" value="NZ_NRJF01000294.1"/>
</dbReference>
<dbReference type="NCBIfam" id="TIGR00115">
    <property type="entry name" value="tig"/>
    <property type="match status" value="1"/>
</dbReference>
<evidence type="ECO:0000256" key="9">
    <source>
        <dbReference type="ARBA" id="ARBA00023235"/>
    </source>
</evidence>
<keyword evidence="9" id="KW-0413">Isomerase</keyword>
<dbReference type="GO" id="GO:0051301">
    <property type="term" value="P:cell division"/>
    <property type="evidence" value="ECO:0007669"/>
    <property type="project" value="UniProtKB-KW"/>
</dbReference>
<evidence type="ECO:0000256" key="11">
    <source>
        <dbReference type="ARBA" id="ARBA00029986"/>
    </source>
</evidence>
<dbReference type="Gene3D" id="1.10.3120.10">
    <property type="entry name" value="Trigger factor, C-terminal domain"/>
    <property type="match status" value="1"/>
</dbReference>
<dbReference type="Pfam" id="PF05697">
    <property type="entry name" value="Trigger_N"/>
    <property type="match status" value="1"/>
</dbReference>
<evidence type="ECO:0000256" key="8">
    <source>
        <dbReference type="ARBA" id="ARBA00023186"/>
    </source>
</evidence>